<keyword evidence="2" id="KW-1185">Reference proteome</keyword>
<accession>A0A395N491</accession>
<reference evidence="1 2" key="1">
    <citation type="journal article" date="2018" name="PLoS Pathog.">
        <title>Evolution of structural diversity of trichothecenes, a family of toxins produced by plant pathogenic and entomopathogenic fungi.</title>
        <authorList>
            <person name="Proctor R.H."/>
            <person name="McCormick S.P."/>
            <person name="Kim H.S."/>
            <person name="Cardoza R.E."/>
            <person name="Stanley A.M."/>
            <person name="Lindo L."/>
            <person name="Kelly A."/>
            <person name="Brown D.W."/>
            <person name="Lee T."/>
            <person name="Vaughan M.M."/>
            <person name="Alexander N.J."/>
            <person name="Busman M."/>
            <person name="Gutierrez S."/>
        </authorList>
    </citation>
    <scope>NUCLEOTIDE SEQUENCE [LARGE SCALE GENOMIC DNA]</scope>
    <source>
        <strain evidence="1 2">NRRL 13405</strain>
    </source>
</reference>
<proteinExistence type="predicted"/>
<protein>
    <recommendedName>
        <fullName evidence="3">F-box domain-containing protein</fullName>
    </recommendedName>
</protein>
<sequence>MPSLMDLPEELLEQIVLDVADQDRLALYRDVVYVSKGLNRIASPHVARHSPIRCMNPYAPPTPTHVLLLHLFQHPEQAKNVRTLIADSDEGCKIHPRDWRAYCESFTGREGFGRIADVAKETCPALASSSD</sequence>
<comment type="caution">
    <text evidence="1">The sequence shown here is derived from an EMBL/GenBank/DDBJ whole genome shotgun (WGS) entry which is preliminary data.</text>
</comment>
<dbReference type="Proteomes" id="UP000265631">
    <property type="component" value="Unassembled WGS sequence"/>
</dbReference>
<dbReference type="AlphaFoldDB" id="A0A395N491"/>
<evidence type="ECO:0000313" key="1">
    <source>
        <dbReference type="EMBL" id="RFN54944.1"/>
    </source>
</evidence>
<dbReference type="EMBL" id="PXXK01000013">
    <property type="protein sequence ID" value="RFN54944.1"/>
    <property type="molecule type" value="Genomic_DNA"/>
</dbReference>
<evidence type="ECO:0000313" key="2">
    <source>
        <dbReference type="Proteomes" id="UP000265631"/>
    </source>
</evidence>
<organism evidence="1 2">
    <name type="scientific">Fusarium flagelliforme</name>
    <dbReference type="NCBI Taxonomy" id="2675880"/>
    <lineage>
        <taxon>Eukaryota</taxon>
        <taxon>Fungi</taxon>
        <taxon>Dikarya</taxon>
        <taxon>Ascomycota</taxon>
        <taxon>Pezizomycotina</taxon>
        <taxon>Sordariomycetes</taxon>
        <taxon>Hypocreomycetidae</taxon>
        <taxon>Hypocreales</taxon>
        <taxon>Nectriaceae</taxon>
        <taxon>Fusarium</taxon>
        <taxon>Fusarium incarnatum-equiseti species complex</taxon>
    </lineage>
</organism>
<evidence type="ECO:0008006" key="3">
    <source>
        <dbReference type="Google" id="ProtNLM"/>
    </source>
</evidence>
<gene>
    <name evidence="1" type="ORF">FIE12Z_791</name>
</gene>
<name>A0A395N491_9HYPO</name>